<dbReference type="InterPro" id="IPR005482">
    <property type="entry name" value="Biotin_COase_C"/>
</dbReference>
<evidence type="ECO:0000256" key="9">
    <source>
        <dbReference type="ARBA" id="ARBA00022840"/>
    </source>
</evidence>
<evidence type="ECO:0000256" key="14">
    <source>
        <dbReference type="ARBA" id="ARBA00064342"/>
    </source>
</evidence>
<dbReference type="InterPro" id="IPR011054">
    <property type="entry name" value="Rudment_hybrid_motif"/>
</dbReference>
<evidence type="ECO:0000256" key="2">
    <source>
        <dbReference type="ARBA" id="ARBA00001941"/>
    </source>
</evidence>
<evidence type="ECO:0000256" key="17">
    <source>
        <dbReference type="PROSITE-ProRule" id="PRU00409"/>
    </source>
</evidence>
<keyword evidence="10" id="KW-0460">Magnesium</keyword>
<evidence type="ECO:0000256" key="4">
    <source>
        <dbReference type="ARBA" id="ARBA00004742"/>
    </source>
</evidence>
<comment type="cofactor">
    <cofactor evidence="1">
        <name>Mn(2+)</name>
        <dbReference type="ChEBI" id="CHEBI:29035"/>
    </cofactor>
</comment>
<dbReference type="AlphaFoldDB" id="A0A832RWY0"/>
<dbReference type="NCBIfam" id="NF006406">
    <property type="entry name" value="PRK08654.1"/>
    <property type="match status" value="1"/>
</dbReference>
<evidence type="ECO:0000256" key="5">
    <source>
        <dbReference type="ARBA" id="ARBA00013057"/>
    </source>
</evidence>
<dbReference type="EC" id="6.4.1.1" evidence="5"/>
<dbReference type="Gene3D" id="3.30.470.20">
    <property type="entry name" value="ATP-grasp fold, B domain"/>
    <property type="match status" value="1"/>
</dbReference>
<dbReference type="Pfam" id="PF02785">
    <property type="entry name" value="Biotin_carb_C"/>
    <property type="match status" value="1"/>
</dbReference>
<dbReference type="PANTHER" id="PTHR18866:SF33">
    <property type="entry name" value="METHYLCROTONOYL-COA CARBOXYLASE SUBUNIT ALPHA, MITOCHONDRIAL-RELATED"/>
    <property type="match status" value="1"/>
</dbReference>
<comment type="subunit">
    <text evidence="14">Heterooctamer of four A and four B subunits.</text>
</comment>
<evidence type="ECO:0000256" key="16">
    <source>
        <dbReference type="ARBA" id="ARBA00079226"/>
    </source>
</evidence>
<feature type="domain" description="ATP-grasp" evidence="18">
    <location>
        <begin position="120"/>
        <end position="316"/>
    </location>
</feature>
<dbReference type="InterPro" id="IPR011764">
    <property type="entry name" value="Biotin_carboxylation_dom"/>
</dbReference>
<dbReference type="GO" id="GO:0004736">
    <property type="term" value="F:pyruvate carboxylase activity"/>
    <property type="evidence" value="ECO:0007669"/>
    <property type="project" value="UniProtKB-EC"/>
</dbReference>
<evidence type="ECO:0000313" key="21">
    <source>
        <dbReference type="Proteomes" id="UP000600363"/>
    </source>
</evidence>
<dbReference type="SUPFAM" id="SSF52440">
    <property type="entry name" value="PreATP-grasp domain"/>
    <property type="match status" value="1"/>
</dbReference>
<dbReference type="InterPro" id="IPR005479">
    <property type="entry name" value="CPAse_ATP-bd"/>
</dbReference>
<dbReference type="SUPFAM" id="SSF51246">
    <property type="entry name" value="Rudiment single hybrid motif"/>
    <property type="match status" value="1"/>
</dbReference>
<dbReference type="PROSITE" id="PS00867">
    <property type="entry name" value="CPSASE_2"/>
    <property type="match status" value="1"/>
</dbReference>
<name>A0A832RWY0_9EURY</name>
<dbReference type="InterPro" id="IPR016185">
    <property type="entry name" value="PreATP-grasp_dom_sf"/>
</dbReference>
<comment type="cofactor">
    <cofactor evidence="2">
        <name>Co(2+)</name>
        <dbReference type="ChEBI" id="CHEBI:48828"/>
    </cofactor>
</comment>
<dbReference type="PROSITE" id="PS50979">
    <property type="entry name" value="BC"/>
    <property type="match status" value="1"/>
</dbReference>
<dbReference type="FunFam" id="3.40.50.20:FF:000010">
    <property type="entry name" value="Propionyl-CoA carboxylase subunit alpha"/>
    <property type="match status" value="1"/>
</dbReference>
<dbReference type="EMBL" id="DUIH01000014">
    <property type="protein sequence ID" value="HIH69896.1"/>
    <property type="molecule type" value="Genomic_DNA"/>
</dbReference>
<dbReference type="Pfam" id="PF02786">
    <property type="entry name" value="CPSase_L_D2"/>
    <property type="match status" value="1"/>
</dbReference>
<evidence type="ECO:0000256" key="15">
    <source>
        <dbReference type="ARBA" id="ARBA00073540"/>
    </source>
</evidence>
<dbReference type="GO" id="GO:0005524">
    <property type="term" value="F:ATP binding"/>
    <property type="evidence" value="ECO:0007669"/>
    <property type="project" value="UniProtKB-UniRule"/>
</dbReference>
<evidence type="ECO:0000256" key="7">
    <source>
        <dbReference type="ARBA" id="ARBA00022598"/>
    </source>
</evidence>
<gene>
    <name evidence="20" type="ORF">HA299_04665</name>
</gene>
<reference evidence="20" key="1">
    <citation type="journal article" date="2020" name="bioRxiv">
        <title>A rank-normalized archaeal taxonomy based on genome phylogeny resolves widespread incomplete and uneven classifications.</title>
        <authorList>
            <person name="Rinke C."/>
            <person name="Chuvochina M."/>
            <person name="Mussig A.J."/>
            <person name="Chaumeil P.-A."/>
            <person name="Waite D.W."/>
            <person name="Whitman W.B."/>
            <person name="Parks D.H."/>
            <person name="Hugenholtz P."/>
        </authorList>
    </citation>
    <scope>NUCLEOTIDE SEQUENCE</scope>
    <source>
        <strain evidence="20">UBA12518</strain>
    </source>
</reference>
<dbReference type="PROSITE" id="PS50975">
    <property type="entry name" value="ATP_GRASP"/>
    <property type="match status" value="1"/>
</dbReference>
<dbReference type="PANTHER" id="PTHR18866">
    <property type="entry name" value="CARBOXYLASE:PYRUVATE/ACETYL-COA/PROPIONYL-COA CARBOXYLASE"/>
    <property type="match status" value="1"/>
</dbReference>
<evidence type="ECO:0000256" key="10">
    <source>
        <dbReference type="ARBA" id="ARBA00022842"/>
    </source>
</evidence>
<dbReference type="InterPro" id="IPR004549">
    <property type="entry name" value="Acetyl_CoA_COase_biotin_COase"/>
</dbReference>
<dbReference type="InterPro" id="IPR005481">
    <property type="entry name" value="BC-like_N"/>
</dbReference>
<dbReference type="RefSeq" id="WP_042686623.1">
    <property type="nucleotide sequence ID" value="NZ_DUIH01000014.1"/>
</dbReference>
<dbReference type="FunFam" id="3.30.1490.20:FF:000003">
    <property type="entry name" value="acetyl-CoA carboxylase isoform X1"/>
    <property type="match status" value="1"/>
</dbReference>
<dbReference type="GO" id="GO:0046872">
    <property type="term" value="F:metal ion binding"/>
    <property type="evidence" value="ECO:0007669"/>
    <property type="project" value="InterPro"/>
</dbReference>
<dbReference type="Pfam" id="PF00289">
    <property type="entry name" value="Biotin_carb_N"/>
    <property type="match status" value="1"/>
</dbReference>
<comment type="pathway">
    <text evidence="4">Carbohydrate biosynthesis; gluconeogenesis.</text>
</comment>
<accession>A0A832RWY0</accession>
<evidence type="ECO:0000256" key="3">
    <source>
        <dbReference type="ARBA" id="ARBA00002380"/>
    </source>
</evidence>
<dbReference type="InterPro" id="IPR011761">
    <property type="entry name" value="ATP-grasp"/>
</dbReference>
<evidence type="ECO:0000259" key="19">
    <source>
        <dbReference type="PROSITE" id="PS50979"/>
    </source>
</evidence>
<evidence type="ECO:0000256" key="8">
    <source>
        <dbReference type="ARBA" id="ARBA00022741"/>
    </source>
</evidence>
<protein>
    <recommendedName>
        <fullName evidence="15">Pyruvate carboxylase subunit A</fullName>
        <ecNumber evidence="5">6.4.1.1</ecNumber>
    </recommendedName>
    <alternativeName>
        <fullName evidence="16">Pyruvic carboxylase A</fullName>
    </alternativeName>
</protein>
<keyword evidence="7" id="KW-0436">Ligase</keyword>
<dbReference type="GO" id="GO:0006094">
    <property type="term" value="P:gluconeogenesis"/>
    <property type="evidence" value="ECO:0007669"/>
    <property type="project" value="UniProtKB-KW"/>
</dbReference>
<dbReference type="Proteomes" id="UP000600363">
    <property type="component" value="Unassembled WGS sequence"/>
</dbReference>
<keyword evidence="6" id="KW-0312">Gluconeogenesis</keyword>
<comment type="caution">
    <text evidence="20">The sequence shown here is derived from an EMBL/GenBank/DDBJ whole genome shotgun (WGS) entry which is preliminary data.</text>
</comment>
<feature type="domain" description="Biotin carboxylation" evidence="19">
    <location>
        <begin position="1"/>
        <end position="445"/>
    </location>
</feature>
<dbReference type="NCBIfam" id="TIGR00514">
    <property type="entry name" value="accC"/>
    <property type="match status" value="1"/>
</dbReference>
<dbReference type="InterPro" id="IPR050856">
    <property type="entry name" value="Biotin_carboxylase_complex"/>
</dbReference>
<evidence type="ECO:0000256" key="6">
    <source>
        <dbReference type="ARBA" id="ARBA00022432"/>
    </source>
</evidence>
<comment type="catalytic activity">
    <reaction evidence="13">
        <text>hydrogencarbonate + pyruvate + ATP = oxaloacetate + ADP + phosphate + H(+)</text>
        <dbReference type="Rhea" id="RHEA:20844"/>
        <dbReference type="ChEBI" id="CHEBI:15361"/>
        <dbReference type="ChEBI" id="CHEBI:15378"/>
        <dbReference type="ChEBI" id="CHEBI:16452"/>
        <dbReference type="ChEBI" id="CHEBI:17544"/>
        <dbReference type="ChEBI" id="CHEBI:30616"/>
        <dbReference type="ChEBI" id="CHEBI:43474"/>
        <dbReference type="ChEBI" id="CHEBI:456216"/>
        <dbReference type="EC" id="6.4.1.1"/>
    </reaction>
</comment>
<keyword evidence="9 17" id="KW-0067">ATP-binding</keyword>
<evidence type="ECO:0000256" key="1">
    <source>
        <dbReference type="ARBA" id="ARBA00001936"/>
    </source>
</evidence>
<evidence type="ECO:0000256" key="11">
    <source>
        <dbReference type="ARBA" id="ARBA00023267"/>
    </source>
</evidence>
<organism evidence="20 21">
    <name type="scientific">Methermicoccus shengliensis</name>
    <dbReference type="NCBI Taxonomy" id="660064"/>
    <lineage>
        <taxon>Archaea</taxon>
        <taxon>Methanobacteriati</taxon>
        <taxon>Methanobacteriota</taxon>
        <taxon>Stenosarchaea group</taxon>
        <taxon>Methanomicrobia</taxon>
        <taxon>Methanosarcinales</taxon>
        <taxon>Methermicoccaceae</taxon>
        <taxon>Methermicoccus</taxon>
    </lineage>
</organism>
<dbReference type="PROSITE" id="PS00866">
    <property type="entry name" value="CPSASE_1"/>
    <property type="match status" value="1"/>
</dbReference>
<keyword evidence="12" id="KW-0670">Pyruvate</keyword>
<keyword evidence="8 17" id="KW-0547">Nucleotide-binding</keyword>
<proteinExistence type="predicted"/>
<dbReference type="FunFam" id="3.30.470.20:FF:000028">
    <property type="entry name" value="Methylcrotonoyl-CoA carboxylase subunit alpha, mitochondrial"/>
    <property type="match status" value="1"/>
</dbReference>
<evidence type="ECO:0000256" key="13">
    <source>
        <dbReference type="ARBA" id="ARBA00049382"/>
    </source>
</evidence>
<keyword evidence="11" id="KW-0092">Biotin</keyword>
<comment type="function">
    <text evidence="3">Pyruvate carboxylase catalyzes a 2-step reaction, involving the ATP-dependent carboxylation of the covalently attached biotin in the first step and the transfer of the carboxyl group to pyruvate in the second.</text>
</comment>
<dbReference type="NCBIfam" id="NF006367">
    <property type="entry name" value="PRK08591.1"/>
    <property type="match status" value="1"/>
</dbReference>
<evidence type="ECO:0000259" key="18">
    <source>
        <dbReference type="PROSITE" id="PS50975"/>
    </source>
</evidence>
<evidence type="ECO:0000256" key="12">
    <source>
        <dbReference type="ARBA" id="ARBA00023317"/>
    </source>
</evidence>
<evidence type="ECO:0000313" key="20">
    <source>
        <dbReference type="EMBL" id="HIH69896.1"/>
    </source>
</evidence>
<dbReference type="SUPFAM" id="SSF56059">
    <property type="entry name" value="Glutathione synthetase ATP-binding domain-like"/>
    <property type="match status" value="1"/>
</dbReference>
<sequence>MFNKVLVANRGEIAIRIMRACRELGVRSVAVYSDADRNALFAKYADEAYPIGESPPTKSYLNIERILDVARKAECEAIHPGYGFLAENAAFARACEQEGIVFIGPSSHSIEQMGSKIGSKNIMKRAGIPVIPGFDEPLESAQHARQVAEEIGYPVILKASAGGGGMGMQIVKDSSEIEGAFERAKSVAMSAFGDATIFMEKYLLEPRHIEFQVLGDLKGNIVHLNERECSIQRRHQKLIEETPSPLMTPELREEMGRVAKKVARRINYHNAGTVEFVYSRGNFYFLEMNTRIQVEHPITEMTTGIDIVKEQFKIAAGEPISFSQEDVHIHGHAIECRINAEDPLNDFRPTPSKIRRYRSPGGPGVRVESGVHMGYEIPPYYDSMISKLSVWGRTREEAISRMERALYEYVIVGVLTNIPFHKAVMRNERFRSGDYNTHFIEQWDFVPEVKEIIRAEKEKGDSLASAFGLEDKKLAAITTAVAAYSHSLIAGERQNRGQR</sequence>
<dbReference type="SMART" id="SM00878">
    <property type="entry name" value="Biotin_carb_C"/>
    <property type="match status" value="1"/>
</dbReference>